<evidence type="ECO:0000256" key="4">
    <source>
        <dbReference type="ARBA" id="ARBA00022519"/>
    </source>
</evidence>
<keyword evidence="7 10" id="KW-1133">Transmembrane helix</keyword>
<dbReference type="PANTHER" id="PTHR30081">
    <property type="entry name" value="PROTEIN-EXPORT MEMBRANE PROTEIN SEC"/>
    <property type="match status" value="1"/>
</dbReference>
<feature type="transmembrane region" description="Helical" evidence="10">
    <location>
        <begin position="139"/>
        <end position="158"/>
    </location>
</feature>
<dbReference type="InterPro" id="IPR048634">
    <property type="entry name" value="SecD_SecF_C"/>
</dbReference>
<dbReference type="SUPFAM" id="SSF82866">
    <property type="entry name" value="Multidrug efflux transporter AcrB transmembrane domain"/>
    <property type="match status" value="1"/>
</dbReference>
<dbReference type="AlphaFoldDB" id="A0A0G0MZS6"/>
<keyword evidence="9 10" id="KW-0472">Membrane</keyword>
<dbReference type="PATRIC" id="fig|1618638.3.peg.667"/>
<reference evidence="12 13" key="1">
    <citation type="journal article" date="2015" name="Nature">
        <title>rRNA introns, odd ribosomes, and small enigmatic genomes across a large radiation of phyla.</title>
        <authorList>
            <person name="Brown C.T."/>
            <person name="Hug L.A."/>
            <person name="Thomas B.C."/>
            <person name="Sharon I."/>
            <person name="Castelle C.J."/>
            <person name="Singh A."/>
            <person name="Wilkins M.J."/>
            <person name="Williams K.H."/>
            <person name="Banfield J.F."/>
        </authorList>
    </citation>
    <scope>NUCLEOTIDE SEQUENCE [LARGE SCALE GENOMIC DNA]</scope>
</reference>
<evidence type="ECO:0000313" key="12">
    <source>
        <dbReference type="EMBL" id="KKQ70361.1"/>
    </source>
</evidence>
<feature type="transmembrane region" description="Helical" evidence="10">
    <location>
        <begin position="170"/>
        <end position="192"/>
    </location>
</feature>
<dbReference type="GO" id="GO:0065002">
    <property type="term" value="P:intracellular protein transmembrane transport"/>
    <property type="evidence" value="ECO:0007669"/>
    <property type="project" value="UniProtKB-UniRule"/>
</dbReference>
<evidence type="ECO:0000256" key="3">
    <source>
        <dbReference type="ARBA" id="ARBA00022475"/>
    </source>
</evidence>
<dbReference type="PRINTS" id="PR01755">
    <property type="entry name" value="SECFTRNLCASE"/>
</dbReference>
<dbReference type="GO" id="GO:0015450">
    <property type="term" value="F:protein-transporting ATPase activity"/>
    <property type="evidence" value="ECO:0007669"/>
    <property type="project" value="InterPro"/>
</dbReference>
<evidence type="ECO:0000259" key="11">
    <source>
        <dbReference type="PROSITE" id="PS50156"/>
    </source>
</evidence>
<organism evidence="12 13">
    <name type="scientific">Candidatus Falkowbacteria bacterium GW2011_GWE1_38_31</name>
    <dbReference type="NCBI Taxonomy" id="1618638"/>
    <lineage>
        <taxon>Bacteria</taxon>
        <taxon>Candidatus Falkowiibacteriota</taxon>
    </lineage>
</organism>
<evidence type="ECO:0000256" key="10">
    <source>
        <dbReference type="HAMAP-Rule" id="MF_01464"/>
    </source>
</evidence>
<keyword evidence="3 10" id="KW-1003">Cell membrane</keyword>
<dbReference type="PANTHER" id="PTHR30081:SF8">
    <property type="entry name" value="PROTEIN TRANSLOCASE SUBUNIT SECF"/>
    <property type="match status" value="1"/>
</dbReference>
<gene>
    <name evidence="10" type="primary">secF</name>
    <name evidence="12" type="ORF">US91_C0005G0066</name>
</gene>
<sequence length="309" mass="34291">MYPFIQTRKIWLSISGVLVALSIVALFVWGLNFGIDFTGGSLLEVRFLGERPAVNDVQVALADLDLGSLTVQPIDEKNMIIRFKETSEDKHVEAIKRLNGIGKNEADEKEKTENAQNNVEELRFDSVGPSIGQELKSKSFWAIIIVLIAIVLFIAWTFSKVSKPVASWKYGVAATVALFHDVIITLGVFAVLGHFYNMEINTPFVAAILTLLGYSVNDTIVVFDRIRENLPKSHEDFENTVNTSINQTWGRSINTSMTVILALVAIIIFGGSTIRDFVLALTIGVFVGTYSSIFVASPIIVIWEKFKKD</sequence>
<comment type="subunit">
    <text evidence="10">Forms a complex with SecD. Part of the essential Sec protein translocation apparatus which comprises SecA, SecYEG and auxiliary proteins SecDF. Other proteins may also be involved.</text>
</comment>
<evidence type="ECO:0000256" key="7">
    <source>
        <dbReference type="ARBA" id="ARBA00022989"/>
    </source>
</evidence>
<keyword evidence="2 10" id="KW-0813">Transport</keyword>
<keyword evidence="6 10" id="KW-0653">Protein transport</keyword>
<dbReference type="Gene3D" id="1.20.1640.10">
    <property type="entry name" value="Multidrug efflux transporter AcrB transmembrane domain"/>
    <property type="match status" value="1"/>
</dbReference>
<dbReference type="InterPro" id="IPR005665">
    <property type="entry name" value="SecF_bac"/>
</dbReference>
<evidence type="ECO:0000256" key="5">
    <source>
        <dbReference type="ARBA" id="ARBA00022692"/>
    </source>
</evidence>
<dbReference type="InterPro" id="IPR055344">
    <property type="entry name" value="SecD_SecF_C_bact"/>
</dbReference>
<dbReference type="InterPro" id="IPR022645">
    <property type="entry name" value="SecD/SecF_bac"/>
</dbReference>
<evidence type="ECO:0000256" key="8">
    <source>
        <dbReference type="ARBA" id="ARBA00023010"/>
    </source>
</evidence>
<comment type="subcellular location">
    <subcellularLocation>
        <location evidence="1 10">Cell membrane</location>
        <topology evidence="1 10">Multi-pass membrane protein</topology>
    </subcellularLocation>
</comment>
<dbReference type="InterPro" id="IPR022646">
    <property type="entry name" value="SecD/SecF_CS"/>
</dbReference>
<name>A0A0G0MZS6_9BACT</name>
<proteinExistence type="inferred from homology"/>
<comment type="function">
    <text evidence="10">Part of the Sec protein translocase complex. Interacts with the SecYEG preprotein conducting channel. SecDF uses the proton motive force (PMF) to complete protein translocation after the ATP-dependent function of SecA.</text>
</comment>
<dbReference type="Pfam" id="PF07549">
    <property type="entry name" value="Sec_GG"/>
    <property type="match status" value="1"/>
</dbReference>
<dbReference type="NCBIfam" id="TIGR00966">
    <property type="entry name" value="transloc_SecF"/>
    <property type="match status" value="1"/>
</dbReference>
<evidence type="ECO:0000256" key="2">
    <source>
        <dbReference type="ARBA" id="ARBA00022448"/>
    </source>
</evidence>
<comment type="caution">
    <text evidence="12">The sequence shown here is derived from an EMBL/GenBank/DDBJ whole genome shotgun (WGS) entry which is preliminary data.</text>
</comment>
<dbReference type="InterPro" id="IPR000731">
    <property type="entry name" value="SSD"/>
</dbReference>
<evidence type="ECO:0000256" key="1">
    <source>
        <dbReference type="ARBA" id="ARBA00004651"/>
    </source>
</evidence>
<evidence type="ECO:0000256" key="6">
    <source>
        <dbReference type="ARBA" id="ARBA00022927"/>
    </source>
</evidence>
<dbReference type="Proteomes" id="UP000034022">
    <property type="component" value="Unassembled WGS sequence"/>
</dbReference>
<evidence type="ECO:0000256" key="9">
    <source>
        <dbReference type="ARBA" id="ARBA00023136"/>
    </source>
</evidence>
<keyword evidence="5 10" id="KW-0812">Transmembrane</keyword>
<protein>
    <recommendedName>
        <fullName evidence="10">Protein-export membrane protein SecF</fullName>
    </recommendedName>
</protein>
<dbReference type="GO" id="GO:0006605">
    <property type="term" value="P:protein targeting"/>
    <property type="evidence" value="ECO:0007669"/>
    <property type="project" value="UniProtKB-UniRule"/>
</dbReference>
<comment type="similarity">
    <text evidence="10">Belongs to the SecD/SecF family. SecF subfamily.</text>
</comment>
<keyword evidence="8 10" id="KW-0811">Translocation</keyword>
<dbReference type="HAMAP" id="MF_01464_B">
    <property type="entry name" value="SecF_B"/>
    <property type="match status" value="1"/>
</dbReference>
<dbReference type="PROSITE" id="PS50156">
    <property type="entry name" value="SSD"/>
    <property type="match status" value="1"/>
</dbReference>
<dbReference type="GO" id="GO:0005886">
    <property type="term" value="C:plasma membrane"/>
    <property type="evidence" value="ECO:0007669"/>
    <property type="project" value="UniProtKB-SubCell"/>
</dbReference>
<feature type="transmembrane region" description="Helical" evidence="10">
    <location>
        <begin position="12"/>
        <end position="35"/>
    </location>
</feature>
<feature type="domain" description="SSD" evidence="11">
    <location>
        <begin position="139"/>
        <end position="302"/>
    </location>
</feature>
<keyword evidence="4" id="KW-0997">Cell inner membrane</keyword>
<dbReference type="Pfam" id="PF02355">
    <property type="entry name" value="SecD_SecF_C"/>
    <property type="match status" value="1"/>
</dbReference>
<dbReference type="EMBL" id="LBUU01000005">
    <property type="protein sequence ID" value="KKQ70361.1"/>
    <property type="molecule type" value="Genomic_DNA"/>
</dbReference>
<dbReference type="InterPro" id="IPR022813">
    <property type="entry name" value="SecD/SecF_arch_bac"/>
</dbReference>
<evidence type="ECO:0000313" key="13">
    <source>
        <dbReference type="Proteomes" id="UP000034022"/>
    </source>
</evidence>
<dbReference type="GO" id="GO:0043952">
    <property type="term" value="P:protein transport by the Sec complex"/>
    <property type="evidence" value="ECO:0007669"/>
    <property type="project" value="UniProtKB-UniRule"/>
</dbReference>
<feature type="transmembrane region" description="Helical" evidence="10">
    <location>
        <begin position="204"/>
        <end position="223"/>
    </location>
</feature>
<feature type="transmembrane region" description="Helical" evidence="10">
    <location>
        <begin position="277"/>
        <end position="303"/>
    </location>
</feature>
<feature type="transmembrane region" description="Helical" evidence="10">
    <location>
        <begin position="253"/>
        <end position="271"/>
    </location>
</feature>
<accession>A0A0G0MZS6</accession>
<dbReference type="NCBIfam" id="TIGR00916">
    <property type="entry name" value="2A0604s01"/>
    <property type="match status" value="1"/>
</dbReference>